<dbReference type="PANTHER" id="PTHR39323">
    <property type="entry name" value="BLR1149 PROTEIN"/>
    <property type="match status" value="1"/>
</dbReference>
<keyword evidence="1" id="KW-0547">Nucleotide-binding</keyword>
<dbReference type="InterPro" id="IPR024173">
    <property type="entry name" value="Pesterase_MJ0037-like"/>
</dbReference>
<sequence>MKLELGGQTLELLPDRAVWWPAEGALLVADVHLGKDQVFRRHGMAVPCGVLQRDLDRLELLLEDTGAERLIVLGDWVHAPPMPDDDWPDRIGEWRARHDDIAIDLVLGNHDRDLEIWLHQWQVDGHEECFELGGLALVHEWSRRLTGPGLSGHLHPGAVLKTRRERLRLPAFLYGREHLVLPAFGSFTGLMDEVDFPWERRFVTSGQRIHALPRA</sequence>
<dbReference type="PANTHER" id="PTHR39323:SF1">
    <property type="entry name" value="BLR1149 PROTEIN"/>
    <property type="match status" value="1"/>
</dbReference>
<evidence type="ECO:0000313" key="2">
    <source>
        <dbReference type="Proteomes" id="UP000066624"/>
    </source>
</evidence>
<keyword evidence="2" id="KW-1185">Reference proteome</keyword>
<reference evidence="2" key="1">
    <citation type="submission" date="2015-07" db="EMBL/GenBank/DDBJ databases">
        <authorList>
            <person name="Kim K.M."/>
        </authorList>
    </citation>
    <scope>NUCLEOTIDE SEQUENCE [LARGE SCALE GENOMIC DNA]</scope>
    <source>
        <strain evidence="2">KCTC 42284</strain>
    </source>
</reference>
<dbReference type="Proteomes" id="UP000066624">
    <property type="component" value="Chromosome"/>
</dbReference>
<dbReference type="PIRSF" id="PIRSF000887">
    <property type="entry name" value="Pesterase_MJ0037"/>
    <property type="match status" value="1"/>
</dbReference>
<name>A0A0K0XUU0_9GAMM</name>
<proteinExistence type="predicted"/>
<dbReference type="SUPFAM" id="SSF56300">
    <property type="entry name" value="Metallo-dependent phosphatases"/>
    <property type="match status" value="1"/>
</dbReference>
<dbReference type="AlphaFoldDB" id="A0A0K0XUU0"/>
<keyword evidence="1" id="KW-0347">Helicase</keyword>
<evidence type="ECO:0000313" key="1">
    <source>
        <dbReference type="EMBL" id="AKS41386.1"/>
    </source>
</evidence>
<dbReference type="InterPro" id="IPR029052">
    <property type="entry name" value="Metallo-depent_PP-like"/>
</dbReference>
<dbReference type="EMBL" id="CP012154">
    <property type="protein sequence ID" value="AKS41386.1"/>
    <property type="molecule type" value="Genomic_DNA"/>
</dbReference>
<protein>
    <submittedName>
        <fullName evidence="1">DEAD/DEAH box helicase</fullName>
    </submittedName>
</protein>
<dbReference type="NCBIfam" id="TIGR04123">
    <property type="entry name" value="P_estr_lig_assc"/>
    <property type="match status" value="1"/>
</dbReference>
<dbReference type="KEGG" id="wma:WM2015_1009"/>
<dbReference type="RefSeq" id="WP_049725027.1">
    <property type="nucleotide sequence ID" value="NZ_CP012154.1"/>
</dbReference>
<accession>A0A0K0XUU0</accession>
<dbReference type="OrthoDB" id="9795838at2"/>
<dbReference type="GO" id="GO:0004386">
    <property type="term" value="F:helicase activity"/>
    <property type="evidence" value="ECO:0007669"/>
    <property type="project" value="UniProtKB-KW"/>
</dbReference>
<dbReference type="InterPro" id="IPR026336">
    <property type="entry name" value="PdeM-like"/>
</dbReference>
<dbReference type="STRING" id="1579979.WM2015_1009"/>
<keyword evidence="1" id="KW-0378">Hydrolase</keyword>
<organism evidence="1 2">
    <name type="scientific">Wenzhouxiangella marina</name>
    <dbReference type="NCBI Taxonomy" id="1579979"/>
    <lineage>
        <taxon>Bacteria</taxon>
        <taxon>Pseudomonadati</taxon>
        <taxon>Pseudomonadota</taxon>
        <taxon>Gammaproteobacteria</taxon>
        <taxon>Chromatiales</taxon>
        <taxon>Wenzhouxiangellaceae</taxon>
        <taxon>Wenzhouxiangella</taxon>
    </lineage>
</organism>
<gene>
    <name evidence="1" type="ORF">WM2015_1009</name>
</gene>
<keyword evidence="1" id="KW-0067">ATP-binding</keyword>